<dbReference type="Gene3D" id="2.20.25.10">
    <property type="match status" value="1"/>
</dbReference>
<dbReference type="EMBL" id="CAWUPB010000851">
    <property type="protein sequence ID" value="CAK7326376.1"/>
    <property type="molecule type" value="Genomic_DNA"/>
</dbReference>
<evidence type="ECO:0000313" key="3">
    <source>
        <dbReference type="Proteomes" id="UP001314170"/>
    </source>
</evidence>
<evidence type="ECO:0000313" key="2">
    <source>
        <dbReference type="EMBL" id="CAK7326376.1"/>
    </source>
</evidence>
<accession>A0AAV1R261</accession>
<name>A0AAV1R261_9ROSI</name>
<dbReference type="AlphaFoldDB" id="A0AAV1R261"/>
<sequence length="244" mass="27350">MEETGKDTEKPDQFREGDISTAHRMGDGTSLELFLTFIKVQNLKDKSRVARSFDHLAGWHPMIKTLCQCSISKTLQEVAGNNRVYRNEIYHSAAEYTQVLQEVASDPTLPRTKSVRCAVCGHGEAVFLQCTSSLFLAFWHSSGGNFKRGRHGTVLCMLQPKLWASVERLKLFYPEFKALYADAYGLVSVSPLNPNMALDSLLITGCKYRLVLFSLLNPITTLVVQASVDSKLSPYRICICMRST</sequence>
<reference evidence="2 3" key="1">
    <citation type="submission" date="2024-01" db="EMBL/GenBank/DDBJ databases">
        <authorList>
            <person name="Waweru B."/>
        </authorList>
    </citation>
    <scope>NUCLEOTIDE SEQUENCE [LARGE SCALE GENOMIC DNA]</scope>
</reference>
<feature type="compositionally biased region" description="Basic and acidic residues" evidence="1">
    <location>
        <begin position="1"/>
        <end position="18"/>
    </location>
</feature>
<organism evidence="2 3">
    <name type="scientific">Dovyalis caffra</name>
    <dbReference type="NCBI Taxonomy" id="77055"/>
    <lineage>
        <taxon>Eukaryota</taxon>
        <taxon>Viridiplantae</taxon>
        <taxon>Streptophyta</taxon>
        <taxon>Embryophyta</taxon>
        <taxon>Tracheophyta</taxon>
        <taxon>Spermatophyta</taxon>
        <taxon>Magnoliopsida</taxon>
        <taxon>eudicotyledons</taxon>
        <taxon>Gunneridae</taxon>
        <taxon>Pentapetalae</taxon>
        <taxon>rosids</taxon>
        <taxon>fabids</taxon>
        <taxon>Malpighiales</taxon>
        <taxon>Salicaceae</taxon>
        <taxon>Flacourtieae</taxon>
        <taxon>Dovyalis</taxon>
    </lineage>
</organism>
<dbReference type="SUPFAM" id="SSF57783">
    <property type="entry name" value="Zinc beta-ribbon"/>
    <property type="match status" value="1"/>
</dbReference>
<comment type="caution">
    <text evidence="2">The sequence shown here is derived from an EMBL/GenBank/DDBJ whole genome shotgun (WGS) entry which is preliminary data.</text>
</comment>
<proteinExistence type="predicted"/>
<evidence type="ECO:0000256" key="1">
    <source>
        <dbReference type="SAM" id="MobiDB-lite"/>
    </source>
</evidence>
<keyword evidence="3" id="KW-1185">Reference proteome</keyword>
<dbReference type="Proteomes" id="UP001314170">
    <property type="component" value="Unassembled WGS sequence"/>
</dbReference>
<protein>
    <submittedName>
        <fullName evidence="2">Uncharacterized protein</fullName>
    </submittedName>
</protein>
<gene>
    <name evidence="2" type="ORF">DCAF_LOCUS4076</name>
</gene>
<feature type="region of interest" description="Disordered" evidence="1">
    <location>
        <begin position="1"/>
        <end position="22"/>
    </location>
</feature>